<dbReference type="KEGG" id="goe:100899060"/>
<feature type="domain" description="Cathepsin propeptide inhibitor" evidence="5">
    <location>
        <begin position="19"/>
        <end position="78"/>
    </location>
</feature>
<dbReference type="GO" id="GO:0006508">
    <property type="term" value="P:proteolysis"/>
    <property type="evidence" value="ECO:0007669"/>
    <property type="project" value="InterPro"/>
</dbReference>
<dbReference type="SUPFAM" id="SSF54001">
    <property type="entry name" value="Cysteine proteinases"/>
    <property type="match status" value="1"/>
</dbReference>
<dbReference type="PANTHER" id="PTHR12411">
    <property type="entry name" value="CYSTEINE PROTEASE FAMILY C1-RELATED"/>
    <property type="match status" value="1"/>
</dbReference>
<organism evidence="6 7">
    <name type="scientific">Galendromus occidentalis</name>
    <name type="common">western predatory mite</name>
    <dbReference type="NCBI Taxonomy" id="34638"/>
    <lineage>
        <taxon>Eukaryota</taxon>
        <taxon>Metazoa</taxon>
        <taxon>Ecdysozoa</taxon>
        <taxon>Arthropoda</taxon>
        <taxon>Chelicerata</taxon>
        <taxon>Arachnida</taxon>
        <taxon>Acari</taxon>
        <taxon>Parasitiformes</taxon>
        <taxon>Mesostigmata</taxon>
        <taxon>Gamasina</taxon>
        <taxon>Phytoseioidea</taxon>
        <taxon>Phytoseiidae</taxon>
        <taxon>Typhlodrominae</taxon>
        <taxon>Galendromus</taxon>
    </lineage>
</organism>
<evidence type="ECO:0000259" key="5">
    <source>
        <dbReference type="SMART" id="SM00848"/>
    </source>
</evidence>
<feature type="domain" description="Peptidase C1A papain C-terminal" evidence="4">
    <location>
        <begin position="108"/>
        <end position="331"/>
    </location>
</feature>
<dbReference type="GO" id="GO:0008234">
    <property type="term" value="F:cysteine-type peptidase activity"/>
    <property type="evidence" value="ECO:0007669"/>
    <property type="project" value="InterPro"/>
</dbReference>
<keyword evidence="6" id="KW-1185">Reference proteome</keyword>
<evidence type="ECO:0000256" key="2">
    <source>
        <dbReference type="ARBA" id="ARBA00023157"/>
    </source>
</evidence>
<keyword evidence="3" id="KW-0732">Signal</keyword>
<dbReference type="RefSeq" id="XP_003738730.1">
    <property type="nucleotide sequence ID" value="XM_003738682.2"/>
</dbReference>
<sequence length="333" mass="38115">MFGVATVLLALLCVSRADWASYKREFNKTYPPDEDARRQRIYEESLREMTEHNILYERKLTTWRQGLTVFSDMTVEERSRFAGARTDTRKLFMKRKHFGSGFYQAFQAPASIDWRDSKCITTPKNQDGSGGCANSCWAFATTGLLEYHYCMQHRTLKSFSEKYLVNCAGNRNCKAGDVDKALDHVIATKEIPSEESYPYTTHYEECREPGSDTFNMSDLVGYDRLQGDEELLRAVAFQGPVAVYMLTGGTKLTAFRTTNDDDIFSDDFCDQAGPRVIDHAVLVVGYGSNVNGKYWLVKNSWGTDWGQKGYFKISRDRANHCHISDYLFVPKYK</sequence>
<dbReference type="InterPro" id="IPR000668">
    <property type="entry name" value="Peptidase_C1A_C"/>
</dbReference>
<dbReference type="InterPro" id="IPR025660">
    <property type="entry name" value="Pept_his_AS"/>
</dbReference>
<dbReference type="Gene3D" id="1.10.287.2250">
    <property type="match status" value="1"/>
</dbReference>
<reference evidence="7" key="1">
    <citation type="submission" date="2025-08" db="UniProtKB">
        <authorList>
            <consortium name="RefSeq"/>
        </authorList>
    </citation>
    <scope>IDENTIFICATION</scope>
</reference>
<evidence type="ECO:0000313" key="7">
    <source>
        <dbReference type="RefSeq" id="XP_003738730.1"/>
    </source>
</evidence>
<evidence type="ECO:0000256" key="3">
    <source>
        <dbReference type="SAM" id="SignalP"/>
    </source>
</evidence>
<evidence type="ECO:0000313" key="6">
    <source>
        <dbReference type="Proteomes" id="UP000694867"/>
    </source>
</evidence>
<dbReference type="InterPro" id="IPR039417">
    <property type="entry name" value="Peptidase_C1A_papain-like"/>
</dbReference>
<dbReference type="InterPro" id="IPR038765">
    <property type="entry name" value="Papain-like_cys_pep_sf"/>
</dbReference>
<dbReference type="InterPro" id="IPR013201">
    <property type="entry name" value="Prot_inhib_I29"/>
</dbReference>
<dbReference type="InterPro" id="IPR013128">
    <property type="entry name" value="Peptidase_C1A"/>
</dbReference>
<dbReference type="FunFam" id="3.90.70.10:FF:000332">
    <property type="entry name" value="Cathepsin L1"/>
    <property type="match status" value="1"/>
</dbReference>
<feature type="signal peptide" evidence="3">
    <location>
        <begin position="1"/>
        <end position="17"/>
    </location>
</feature>
<evidence type="ECO:0000256" key="1">
    <source>
        <dbReference type="ARBA" id="ARBA00008455"/>
    </source>
</evidence>
<dbReference type="PROSITE" id="PS00640">
    <property type="entry name" value="THIOL_PROTEASE_ASN"/>
    <property type="match status" value="1"/>
</dbReference>
<dbReference type="SMART" id="SM00645">
    <property type="entry name" value="Pept_C1"/>
    <property type="match status" value="1"/>
</dbReference>
<dbReference type="SMART" id="SM00848">
    <property type="entry name" value="Inhibitor_I29"/>
    <property type="match status" value="1"/>
</dbReference>
<dbReference type="Pfam" id="PF00112">
    <property type="entry name" value="Peptidase_C1"/>
    <property type="match status" value="1"/>
</dbReference>
<dbReference type="PROSITE" id="PS00639">
    <property type="entry name" value="THIOL_PROTEASE_HIS"/>
    <property type="match status" value="1"/>
</dbReference>
<protein>
    <submittedName>
        <fullName evidence="7">Cathepsin L1</fullName>
    </submittedName>
</protein>
<dbReference type="AlphaFoldDB" id="A0AAJ6VVW7"/>
<name>A0AAJ6VVW7_9ACAR</name>
<feature type="chain" id="PRO_5042482485" evidence="3">
    <location>
        <begin position="18"/>
        <end position="333"/>
    </location>
</feature>
<dbReference type="Gene3D" id="3.90.70.10">
    <property type="entry name" value="Cysteine proteinases"/>
    <property type="match status" value="1"/>
</dbReference>
<dbReference type="GeneID" id="100899060"/>
<dbReference type="Pfam" id="PF08246">
    <property type="entry name" value="Inhibitor_I29"/>
    <property type="match status" value="1"/>
</dbReference>
<dbReference type="Proteomes" id="UP000694867">
    <property type="component" value="Unplaced"/>
</dbReference>
<dbReference type="CDD" id="cd02248">
    <property type="entry name" value="Peptidase_C1A"/>
    <property type="match status" value="1"/>
</dbReference>
<gene>
    <name evidence="7" type="primary">LOC100899060</name>
</gene>
<dbReference type="PRINTS" id="PR00705">
    <property type="entry name" value="PAPAIN"/>
</dbReference>
<dbReference type="InterPro" id="IPR025661">
    <property type="entry name" value="Pept_asp_AS"/>
</dbReference>
<accession>A0AAJ6VVW7</accession>
<proteinExistence type="inferred from homology"/>
<evidence type="ECO:0000259" key="4">
    <source>
        <dbReference type="SMART" id="SM00645"/>
    </source>
</evidence>
<keyword evidence="2" id="KW-1015">Disulfide bond</keyword>
<comment type="similarity">
    <text evidence="1">Belongs to the peptidase C1 family.</text>
</comment>